<protein>
    <submittedName>
        <fullName evidence="2">Uncharacterized protein</fullName>
    </submittedName>
</protein>
<dbReference type="AlphaFoldDB" id="A0A947DG24"/>
<dbReference type="RefSeq" id="WP_215609333.1">
    <property type="nucleotide sequence ID" value="NZ_JADOES010000023.1"/>
</dbReference>
<comment type="caution">
    <text evidence="2">The sequence shown here is derived from an EMBL/GenBank/DDBJ whole genome shotgun (WGS) entry which is preliminary data.</text>
</comment>
<accession>A0A947DG24</accession>
<reference evidence="2" key="2">
    <citation type="journal article" date="2021" name="Mar. Drugs">
        <title>Genome Reduction and Secondary Metabolism of the Marine Sponge-Associated Cyanobacterium Leptothoe.</title>
        <authorList>
            <person name="Konstantinou D."/>
            <person name="Popin R.V."/>
            <person name="Fewer D.P."/>
            <person name="Sivonen K."/>
            <person name="Gkelis S."/>
        </authorList>
    </citation>
    <scope>NUCLEOTIDE SEQUENCE</scope>
    <source>
        <strain evidence="2">TAU-MAC 1115</strain>
    </source>
</reference>
<feature type="compositionally biased region" description="Polar residues" evidence="1">
    <location>
        <begin position="76"/>
        <end position="102"/>
    </location>
</feature>
<evidence type="ECO:0000313" key="2">
    <source>
        <dbReference type="EMBL" id="MBT9316265.1"/>
    </source>
</evidence>
<name>A0A947DG24_9CYAN</name>
<organism evidence="2 3">
    <name type="scientific">Leptothoe spongobia TAU-MAC 1115</name>
    <dbReference type="NCBI Taxonomy" id="1967444"/>
    <lineage>
        <taxon>Bacteria</taxon>
        <taxon>Bacillati</taxon>
        <taxon>Cyanobacteriota</taxon>
        <taxon>Cyanophyceae</taxon>
        <taxon>Nodosilineales</taxon>
        <taxon>Cymatolegaceae</taxon>
        <taxon>Leptothoe</taxon>
        <taxon>Leptothoe spongobia</taxon>
    </lineage>
</organism>
<evidence type="ECO:0000256" key="1">
    <source>
        <dbReference type="SAM" id="MobiDB-lite"/>
    </source>
</evidence>
<reference evidence="2" key="1">
    <citation type="submission" date="2020-11" db="EMBL/GenBank/DDBJ databases">
        <authorList>
            <person name="Konstantinou D."/>
            <person name="Gkelis S."/>
            <person name="Popin R."/>
            <person name="Fewer D."/>
            <person name="Sivonen K."/>
        </authorList>
    </citation>
    <scope>NUCLEOTIDE SEQUENCE</scope>
    <source>
        <strain evidence="2">TAU-MAC 1115</strain>
    </source>
</reference>
<evidence type="ECO:0000313" key="3">
    <source>
        <dbReference type="Proteomes" id="UP000717364"/>
    </source>
</evidence>
<sequence length="126" mass="13493">MDQGEDLRVQLRLYADKPREKQVAEVLQNLANSNGESVNETAKRILMVFAKAAAQSPAINLTLAQDMATALVGQAPTGSATPATPQFNSASELPKPTSQPQKNKTKPEPQPPTESPGIPEIDMSEL</sequence>
<proteinExistence type="predicted"/>
<dbReference type="EMBL" id="JADOES010000023">
    <property type="protein sequence ID" value="MBT9316265.1"/>
    <property type="molecule type" value="Genomic_DNA"/>
</dbReference>
<feature type="region of interest" description="Disordered" evidence="1">
    <location>
        <begin position="75"/>
        <end position="126"/>
    </location>
</feature>
<keyword evidence="3" id="KW-1185">Reference proteome</keyword>
<dbReference type="Proteomes" id="UP000717364">
    <property type="component" value="Unassembled WGS sequence"/>
</dbReference>
<gene>
    <name evidence="2" type="ORF">IXB50_12615</name>
</gene>